<sequence length="366" mass="39622">MTSIPRQPDAPLDLSCPTCGSPMTNLAGTEMLRCSACGTTRAMSEATTVQVASHTYEDWARTAAGRSASDLGGVVLRCEGCHATTEQAAVSDRCAFCASPLVPVAAPEGILSPTGIVPFTLSRAQAQQIFLDWLHAKEITPDSIAEVNAAEQLTSVFVPWWLVTGRATTRYEGRSGRATVVGYEDEDRLREILRWTWTDASGTTVRDVVGTPVGAAHLTDEVRRLLKGTEITGARDFRPELVAGHQVSRYDVEPQVAVDETARLAVPVITSDIKRTIDGDAAEVTQQLTAWSDVRLALVLTPVWLITFHHEGRVWNVAIDDRTSRVNGEFPLDKAKVAKAFAGCFAQLALAAAVAAVAMWAWIKFF</sequence>
<keyword evidence="1" id="KW-0812">Transmembrane</keyword>
<evidence type="ECO:0000313" key="3">
    <source>
        <dbReference type="Proteomes" id="UP000642107"/>
    </source>
</evidence>
<keyword evidence="3" id="KW-1185">Reference proteome</keyword>
<keyword evidence="1" id="KW-1133">Transmembrane helix</keyword>
<evidence type="ECO:0000313" key="2">
    <source>
        <dbReference type="EMBL" id="MBD9698778.1"/>
    </source>
</evidence>
<dbReference type="Proteomes" id="UP000642107">
    <property type="component" value="Unassembled WGS sequence"/>
</dbReference>
<evidence type="ECO:0008006" key="4">
    <source>
        <dbReference type="Google" id="ProtNLM"/>
    </source>
</evidence>
<name>A0ABR9DNS8_9MICO</name>
<dbReference type="RefSeq" id="WP_192278356.1">
    <property type="nucleotide sequence ID" value="NZ_JACZDF010000002.1"/>
</dbReference>
<dbReference type="EMBL" id="JACZDF010000002">
    <property type="protein sequence ID" value="MBD9698778.1"/>
    <property type="molecule type" value="Genomic_DNA"/>
</dbReference>
<organism evidence="2 3">
    <name type="scientific">Flavimobilis rhizosphaerae</name>
    <dbReference type="NCBI Taxonomy" id="2775421"/>
    <lineage>
        <taxon>Bacteria</taxon>
        <taxon>Bacillati</taxon>
        <taxon>Actinomycetota</taxon>
        <taxon>Actinomycetes</taxon>
        <taxon>Micrococcales</taxon>
        <taxon>Jonesiaceae</taxon>
        <taxon>Flavimobilis</taxon>
    </lineage>
</organism>
<gene>
    <name evidence="2" type="ORF">IGS67_04620</name>
</gene>
<accession>A0ABR9DNS8</accession>
<reference evidence="2 3" key="1">
    <citation type="submission" date="2020-09" db="EMBL/GenBank/DDBJ databases">
        <title>Flavimobilis rhizosphaerae sp. nov., isolated from rhizosphere soil of Spartina alterniflora.</title>
        <authorList>
            <person name="Hanqin C."/>
        </authorList>
    </citation>
    <scope>NUCLEOTIDE SEQUENCE [LARGE SCALE GENOMIC DNA]</scope>
    <source>
        <strain evidence="2 3">GY 10621</strain>
    </source>
</reference>
<keyword evidence="1" id="KW-0472">Membrane</keyword>
<feature type="transmembrane region" description="Helical" evidence="1">
    <location>
        <begin position="340"/>
        <end position="363"/>
    </location>
</feature>
<proteinExistence type="predicted"/>
<protein>
    <recommendedName>
        <fullName evidence="4">Replication restart DNA helicase PriA</fullName>
    </recommendedName>
</protein>
<comment type="caution">
    <text evidence="2">The sequence shown here is derived from an EMBL/GenBank/DDBJ whole genome shotgun (WGS) entry which is preliminary data.</text>
</comment>
<evidence type="ECO:0000256" key="1">
    <source>
        <dbReference type="SAM" id="Phobius"/>
    </source>
</evidence>